<sequence length="82" mass="9217">MQLRNLANSNADAKRADIGILRRHYRFANAGVQDEIAAMSDMQKQVDYSRSGRLIKRKTPGPEYVEEGLPNFEFDLGPPPPS</sequence>
<proteinExistence type="predicted"/>
<dbReference type="Proteomes" id="UP000281553">
    <property type="component" value="Unassembled WGS sequence"/>
</dbReference>
<protein>
    <submittedName>
        <fullName evidence="2">Uncharacterized protein</fullName>
    </submittedName>
</protein>
<name>A0A3P6P5Q8_DIBLA</name>
<reference evidence="2 3" key="1">
    <citation type="submission" date="2018-11" db="EMBL/GenBank/DDBJ databases">
        <authorList>
            <consortium name="Pathogen Informatics"/>
        </authorList>
    </citation>
    <scope>NUCLEOTIDE SEQUENCE [LARGE SCALE GENOMIC DNA]</scope>
</reference>
<keyword evidence="3" id="KW-1185">Reference proteome</keyword>
<gene>
    <name evidence="2" type="ORF">DILT_LOCUS613</name>
</gene>
<evidence type="ECO:0000313" key="3">
    <source>
        <dbReference type="Proteomes" id="UP000281553"/>
    </source>
</evidence>
<evidence type="ECO:0000313" key="2">
    <source>
        <dbReference type="EMBL" id="VDK34706.1"/>
    </source>
</evidence>
<dbReference type="AlphaFoldDB" id="A0A3P6P5Q8"/>
<evidence type="ECO:0000256" key="1">
    <source>
        <dbReference type="SAM" id="MobiDB-lite"/>
    </source>
</evidence>
<accession>A0A3P6P5Q8</accession>
<organism evidence="2 3">
    <name type="scientific">Dibothriocephalus latus</name>
    <name type="common">Fish tapeworm</name>
    <name type="synonym">Diphyllobothrium latum</name>
    <dbReference type="NCBI Taxonomy" id="60516"/>
    <lineage>
        <taxon>Eukaryota</taxon>
        <taxon>Metazoa</taxon>
        <taxon>Spiralia</taxon>
        <taxon>Lophotrochozoa</taxon>
        <taxon>Platyhelminthes</taxon>
        <taxon>Cestoda</taxon>
        <taxon>Eucestoda</taxon>
        <taxon>Diphyllobothriidea</taxon>
        <taxon>Diphyllobothriidae</taxon>
        <taxon>Dibothriocephalus</taxon>
    </lineage>
</organism>
<feature type="region of interest" description="Disordered" evidence="1">
    <location>
        <begin position="60"/>
        <end position="82"/>
    </location>
</feature>
<dbReference type="EMBL" id="UYRU01002772">
    <property type="protein sequence ID" value="VDK34706.1"/>
    <property type="molecule type" value="Genomic_DNA"/>
</dbReference>